<proteinExistence type="predicted"/>
<dbReference type="SUPFAM" id="SSF51735">
    <property type="entry name" value="NAD(P)-binding Rossmann-fold domains"/>
    <property type="match status" value="1"/>
</dbReference>
<dbReference type="Gene3D" id="3.30.360.10">
    <property type="entry name" value="Dihydrodipicolinate Reductase, domain 2"/>
    <property type="match status" value="1"/>
</dbReference>
<gene>
    <name evidence="3" type="ORF">ACFSCY_06825</name>
</gene>
<accession>A0ABW4FET0</accession>
<dbReference type="InterPro" id="IPR036291">
    <property type="entry name" value="NAD(P)-bd_dom_sf"/>
</dbReference>
<evidence type="ECO:0000259" key="1">
    <source>
        <dbReference type="Pfam" id="PF01408"/>
    </source>
</evidence>
<dbReference type="RefSeq" id="WP_343975150.1">
    <property type="nucleotide sequence ID" value="NZ_BAAAJG010000008.1"/>
</dbReference>
<dbReference type="Pfam" id="PF22725">
    <property type="entry name" value="GFO_IDH_MocA_C3"/>
    <property type="match status" value="1"/>
</dbReference>
<dbReference type="Pfam" id="PF01408">
    <property type="entry name" value="GFO_IDH_MocA"/>
    <property type="match status" value="1"/>
</dbReference>
<sequence>MSPVPRSRDRCRIGFVGTGSVANRHARVLGGFPDVKLVAATDIDPDRTAAFADAHGSRAVPDLDALLAEGLDAVYVCVPPFGHGEPEVRIADAGVALFVEKPLAVDQATAEWVGRRIGTSGVLTRVGHHWRCSEAVRRARQVLAGKRVRLAAGTWLDSTPPMPWWPDRTRSGGPLVEQAVHVLDLARVLVGEVAEVHAAAAGAIVGGAEAATAALMCFADGAVGTFGTTCVLDGRHRTGLEIVADGMVVGVGEDWLDIRDAEGSHRVEYDPMTARIAVDRAFVDTLQGKPVAPERDAPDHAEALRSHRLACALARSVTSGHSERVR</sequence>
<feature type="domain" description="GFO/IDH/MocA-like oxidoreductase" evidence="2">
    <location>
        <begin position="147"/>
        <end position="243"/>
    </location>
</feature>
<dbReference type="Proteomes" id="UP001597145">
    <property type="component" value="Unassembled WGS sequence"/>
</dbReference>
<evidence type="ECO:0000313" key="3">
    <source>
        <dbReference type="EMBL" id="MFD1529149.1"/>
    </source>
</evidence>
<comment type="caution">
    <text evidence="3">The sequence shown here is derived from an EMBL/GenBank/DDBJ whole genome shotgun (WGS) entry which is preliminary data.</text>
</comment>
<evidence type="ECO:0000313" key="4">
    <source>
        <dbReference type="Proteomes" id="UP001597145"/>
    </source>
</evidence>
<dbReference type="InterPro" id="IPR052515">
    <property type="entry name" value="Gfo/Idh/MocA_Oxidoreductase"/>
</dbReference>
<dbReference type="InterPro" id="IPR055170">
    <property type="entry name" value="GFO_IDH_MocA-like_dom"/>
</dbReference>
<organism evidence="3 4">
    <name type="scientific">Pseudonocardia aurantiaca</name>
    <dbReference type="NCBI Taxonomy" id="75290"/>
    <lineage>
        <taxon>Bacteria</taxon>
        <taxon>Bacillati</taxon>
        <taxon>Actinomycetota</taxon>
        <taxon>Actinomycetes</taxon>
        <taxon>Pseudonocardiales</taxon>
        <taxon>Pseudonocardiaceae</taxon>
        <taxon>Pseudonocardia</taxon>
    </lineage>
</organism>
<dbReference type="PANTHER" id="PTHR43249">
    <property type="entry name" value="UDP-N-ACETYL-2-AMINO-2-DEOXY-D-GLUCURONATE OXIDASE"/>
    <property type="match status" value="1"/>
</dbReference>
<evidence type="ECO:0000259" key="2">
    <source>
        <dbReference type="Pfam" id="PF22725"/>
    </source>
</evidence>
<feature type="domain" description="Gfo/Idh/MocA-like oxidoreductase N-terminal" evidence="1">
    <location>
        <begin position="12"/>
        <end position="128"/>
    </location>
</feature>
<dbReference type="PANTHER" id="PTHR43249:SF1">
    <property type="entry name" value="D-GLUCOSIDE 3-DEHYDROGENASE"/>
    <property type="match status" value="1"/>
</dbReference>
<reference evidence="4" key="1">
    <citation type="journal article" date="2019" name="Int. J. Syst. Evol. Microbiol.">
        <title>The Global Catalogue of Microorganisms (GCM) 10K type strain sequencing project: providing services to taxonomists for standard genome sequencing and annotation.</title>
        <authorList>
            <consortium name="The Broad Institute Genomics Platform"/>
            <consortium name="The Broad Institute Genome Sequencing Center for Infectious Disease"/>
            <person name="Wu L."/>
            <person name="Ma J."/>
        </authorList>
    </citation>
    <scope>NUCLEOTIDE SEQUENCE [LARGE SCALE GENOMIC DNA]</scope>
    <source>
        <strain evidence="4">JCM 12165</strain>
    </source>
</reference>
<protein>
    <submittedName>
        <fullName evidence="3">Gfo/Idh/MocA family protein</fullName>
    </submittedName>
</protein>
<dbReference type="Gene3D" id="3.40.50.720">
    <property type="entry name" value="NAD(P)-binding Rossmann-like Domain"/>
    <property type="match status" value="1"/>
</dbReference>
<dbReference type="SUPFAM" id="SSF55347">
    <property type="entry name" value="Glyceraldehyde-3-phosphate dehydrogenase-like, C-terminal domain"/>
    <property type="match status" value="1"/>
</dbReference>
<name>A0ABW4FET0_9PSEU</name>
<keyword evidence="4" id="KW-1185">Reference proteome</keyword>
<dbReference type="EMBL" id="JBHUCP010000004">
    <property type="protein sequence ID" value="MFD1529149.1"/>
    <property type="molecule type" value="Genomic_DNA"/>
</dbReference>
<dbReference type="InterPro" id="IPR000683">
    <property type="entry name" value="Gfo/Idh/MocA-like_OxRdtase_N"/>
</dbReference>